<accession>A0A2P6RG16</accession>
<dbReference type="AlphaFoldDB" id="A0A2P6RG16"/>
<evidence type="ECO:0000313" key="1">
    <source>
        <dbReference type="EMBL" id="PRQ45361.1"/>
    </source>
</evidence>
<sequence>MWSSVRGFSWKVLRMECCRTPVSCELFDLFSSFLSSFSFDVENVPLYRQHRIS</sequence>
<dbReference type="Gramene" id="PRQ45361">
    <property type="protein sequence ID" value="PRQ45361"/>
    <property type="gene ID" value="RchiOBHm_Chr3g0490511"/>
</dbReference>
<protein>
    <submittedName>
        <fullName evidence="1">Uncharacterized protein</fullName>
    </submittedName>
</protein>
<keyword evidence="2" id="KW-1185">Reference proteome</keyword>
<comment type="caution">
    <text evidence="1">The sequence shown here is derived from an EMBL/GenBank/DDBJ whole genome shotgun (WGS) entry which is preliminary data.</text>
</comment>
<reference evidence="1 2" key="1">
    <citation type="journal article" date="2018" name="Nat. Genet.">
        <title>The Rosa genome provides new insights in the design of modern roses.</title>
        <authorList>
            <person name="Bendahmane M."/>
        </authorList>
    </citation>
    <scope>NUCLEOTIDE SEQUENCE [LARGE SCALE GENOMIC DNA]</scope>
    <source>
        <strain evidence="2">cv. Old Blush</strain>
    </source>
</reference>
<name>A0A2P6RG16_ROSCH</name>
<organism evidence="1 2">
    <name type="scientific">Rosa chinensis</name>
    <name type="common">China rose</name>
    <dbReference type="NCBI Taxonomy" id="74649"/>
    <lineage>
        <taxon>Eukaryota</taxon>
        <taxon>Viridiplantae</taxon>
        <taxon>Streptophyta</taxon>
        <taxon>Embryophyta</taxon>
        <taxon>Tracheophyta</taxon>
        <taxon>Spermatophyta</taxon>
        <taxon>Magnoliopsida</taxon>
        <taxon>eudicotyledons</taxon>
        <taxon>Gunneridae</taxon>
        <taxon>Pentapetalae</taxon>
        <taxon>rosids</taxon>
        <taxon>fabids</taxon>
        <taxon>Rosales</taxon>
        <taxon>Rosaceae</taxon>
        <taxon>Rosoideae</taxon>
        <taxon>Rosoideae incertae sedis</taxon>
        <taxon>Rosa</taxon>
    </lineage>
</organism>
<dbReference type="Proteomes" id="UP000238479">
    <property type="component" value="Chromosome 3"/>
</dbReference>
<proteinExistence type="predicted"/>
<gene>
    <name evidence="1" type="ORF">RchiOBHm_Chr3g0490511</name>
</gene>
<dbReference type="EMBL" id="PDCK01000041">
    <property type="protein sequence ID" value="PRQ45361.1"/>
    <property type="molecule type" value="Genomic_DNA"/>
</dbReference>
<evidence type="ECO:0000313" key="2">
    <source>
        <dbReference type="Proteomes" id="UP000238479"/>
    </source>
</evidence>